<accession>A0A149UM38</accession>
<name>A0A149UM38_9PROT</name>
<gene>
    <name evidence="1" type="ORF">AD951_08475</name>
</gene>
<organism evidence="1 2">
    <name type="scientific">Acetobacter malorum</name>
    <dbReference type="NCBI Taxonomy" id="178901"/>
    <lineage>
        <taxon>Bacteria</taxon>
        <taxon>Pseudomonadati</taxon>
        <taxon>Pseudomonadota</taxon>
        <taxon>Alphaproteobacteria</taxon>
        <taxon>Acetobacterales</taxon>
        <taxon>Acetobacteraceae</taxon>
        <taxon>Acetobacter</taxon>
    </lineage>
</organism>
<protein>
    <submittedName>
        <fullName evidence="1">Uncharacterized protein</fullName>
    </submittedName>
</protein>
<dbReference type="PATRIC" id="fig|178901.14.peg.575"/>
<sequence length="63" mass="7355">MFFRSLKRVGFDNTKYPKDIQERAKPFLFNKKSTRKDCVASVIKTKSSTYAKFSINHLRALPV</sequence>
<dbReference type="Proteomes" id="UP000075377">
    <property type="component" value="Unassembled WGS sequence"/>
</dbReference>
<evidence type="ECO:0000313" key="1">
    <source>
        <dbReference type="EMBL" id="KXV69059.1"/>
    </source>
</evidence>
<reference evidence="1 2" key="1">
    <citation type="submission" date="2015-06" db="EMBL/GenBank/DDBJ databases">
        <title>Improved classification and identification of acetic acid bacteria using matrix-assisted laser desorption/ionization time-of-flight mass spectrometry; Gluconobacter nephelii and Gluconobacter uchimurae are later heterotypic synonyms of Gluconobacter japonicus and Gluconobacter oxydans, respectively.</title>
        <authorList>
            <person name="Li L."/>
            <person name="Cleenwerck I."/>
            <person name="De Vuyst L."/>
            <person name="Vandamme P."/>
        </authorList>
    </citation>
    <scope>NUCLEOTIDE SEQUENCE [LARGE SCALE GENOMIC DNA]</scope>
    <source>
        <strain evidence="1 2">LMG 1699</strain>
    </source>
</reference>
<evidence type="ECO:0000313" key="2">
    <source>
        <dbReference type="Proteomes" id="UP000075377"/>
    </source>
</evidence>
<dbReference type="EMBL" id="LHZX01000296">
    <property type="protein sequence ID" value="KXV69059.1"/>
    <property type="molecule type" value="Genomic_DNA"/>
</dbReference>
<proteinExistence type="predicted"/>
<comment type="caution">
    <text evidence="1">The sequence shown here is derived from an EMBL/GenBank/DDBJ whole genome shotgun (WGS) entry which is preliminary data.</text>
</comment>
<dbReference type="AlphaFoldDB" id="A0A149UM38"/>